<accession>A0A177K8N3</accession>
<organism evidence="1 2">
    <name type="scientific">Microbacterium oleivorans</name>
    <dbReference type="NCBI Taxonomy" id="273677"/>
    <lineage>
        <taxon>Bacteria</taxon>
        <taxon>Bacillati</taxon>
        <taxon>Actinomycetota</taxon>
        <taxon>Actinomycetes</taxon>
        <taxon>Micrococcales</taxon>
        <taxon>Microbacteriaceae</taxon>
        <taxon>Microbacterium</taxon>
    </lineage>
</organism>
<protein>
    <recommendedName>
        <fullName evidence="3">Type IV toxin-antitoxin system AbiEi family antitoxin domain-containing protein</fullName>
    </recommendedName>
</protein>
<evidence type="ECO:0000313" key="2">
    <source>
        <dbReference type="Proteomes" id="UP000076998"/>
    </source>
</evidence>
<proteinExistence type="predicted"/>
<evidence type="ECO:0000313" key="1">
    <source>
        <dbReference type="EMBL" id="OAH49750.1"/>
    </source>
</evidence>
<dbReference type="RefSeq" id="WP_064002995.1">
    <property type="nucleotide sequence ID" value="NZ_LSTV01000003.1"/>
</dbReference>
<dbReference type="OrthoDB" id="5517693at2"/>
<sequence>MRDLDLTAAAAALRRREDLVLDGWSRRDIDEAITGGELVRVRRGWYCDDATWRDLWPELQHRLHIAAVSADAGAPPVFSFTSAAVLHGLPLYRARVERVHTLQPAAGRHSGPAVARHRAALAAEDIVVVEGLPCTSLERTVHDLLCGAGLEVAVAAADAALQLVAGPPRAYDTGAAERFREAVRERVRAGAGGRGVRAARDLIEVVDGRSELPLESVMKLQLRRLGFPQPGLQVPVPSPGGTYWMDLEIPGTGLFLECDGNGKYTDAALTDGRPVERILLDEKHREDWVRGVTGNRVLRFGTRDVATPDALASRLRAFRVELPTTRKRLFLPRRPLLAGQ</sequence>
<name>A0A177K8N3_9MICO</name>
<dbReference type="EMBL" id="LSTV01000003">
    <property type="protein sequence ID" value="OAH49750.1"/>
    <property type="molecule type" value="Genomic_DNA"/>
</dbReference>
<evidence type="ECO:0008006" key="3">
    <source>
        <dbReference type="Google" id="ProtNLM"/>
    </source>
</evidence>
<dbReference type="AlphaFoldDB" id="A0A177K8N3"/>
<reference evidence="1 2" key="1">
    <citation type="submission" date="2016-02" db="EMBL/GenBank/DDBJ databases">
        <authorList>
            <person name="Wen L."/>
            <person name="He K."/>
            <person name="Yang H."/>
        </authorList>
    </citation>
    <scope>NUCLEOTIDE SEQUENCE [LARGE SCALE GENOMIC DNA]</scope>
    <source>
        <strain evidence="1 2">CD11_3</strain>
    </source>
</reference>
<comment type="caution">
    <text evidence="1">The sequence shown here is derived from an EMBL/GenBank/DDBJ whole genome shotgun (WGS) entry which is preliminary data.</text>
</comment>
<gene>
    <name evidence="1" type="ORF">AYL44_09160</name>
</gene>
<dbReference type="Proteomes" id="UP000076998">
    <property type="component" value="Unassembled WGS sequence"/>
</dbReference>